<keyword evidence="1" id="KW-0378">Hydrolase</keyword>
<dbReference type="EMBL" id="FCNV02000003">
    <property type="protein sequence ID" value="SAL26307.1"/>
    <property type="molecule type" value="Genomic_DNA"/>
</dbReference>
<comment type="caution">
    <text evidence="1">The sequence shown here is derived from an EMBL/GenBank/DDBJ whole genome shotgun (WGS) entry which is preliminary data.</text>
</comment>
<dbReference type="AlphaFoldDB" id="A0A658QVN3"/>
<dbReference type="OrthoDB" id="8716700at2"/>
<protein>
    <submittedName>
        <fullName evidence="1">N-formylglutamate amidohydrolase</fullName>
    </submittedName>
</protein>
<reference evidence="1 2" key="1">
    <citation type="submission" date="2016-01" db="EMBL/GenBank/DDBJ databases">
        <authorList>
            <person name="Peeters C."/>
        </authorList>
    </citation>
    <scope>NUCLEOTIDE SEQUENCE [LARGE SCALE GENOMIC DNA]</scope>
    <source>
        <strain evidence="1">LMG 29315</strain>
    </source>
</reference>
<organism evidence="1 2">
    <name type="scientific">Caballeronia concitans</name>
    <dbReference type="NCBI Taxonomy" id="1777133"/>
    <lineage>
        <taxon>Bacteria</taxon>
        <taxon>Pseudomonadati</taxon>
        <taxon>Pseudomonadota</taxon>
        <taxon>Betaproteobacteria</taxon>
        <taxon>Burkholderiales</taxon>
        <taxon>Burkholderiaceae</taxon>
        <taxon>Caballeronia</taxon>
    </lineage>
</organism>
<accession>A0A658QVN3</accession>
<dbReference type="SUPFAM" id="SSF53187">
    <property type="entry name" value="Zn-dependent exopeptidases"/>
    <property type="match status" value="1"/>
</dbReference>
<gene>
    <name evidence="1" type="ORF">AWB72_02016</name>
</gene>
<dbReference type="InterPro" id="IPR007709">
    <property type="entry name" value="N-FG_amidohydro"/>
</dbReference>
<sequence>METTDECSIYTLERGSAPLLISIPHRGTRIPDALAEEMTPVARRVDDCDWHLERLYAFAREMGASILLPEFARYVIDLNRPPDDANLYPGRDTTGLCPVDTFEKEPLYLPGHVPSREQIEARRALYWQPYHDALAAELAALREAHGRVLLWEAHSIRSVVPRFFDGRLPDFNFGTADGASAAAGLAERLAGIVERDGRYSTVANGRFKGGYITRRYGEPANGVHAVQLELTQVTYMEESSPYAYDESRASDVQPLLRTLLEAAVEHVRAG</sequence>
<dbReference type="GO" id="GO:0016787">
    <property type="term" value="F:hydrolase activity"/>
    <property type="evidence" value="ECO:0007669"/>
    <property type="project" value="UniProtKB-KW"/>
</dbReference>
<dbReference type="InterPro" id="IPR010247">
    <property type="entry name" value="HutG_amidohyd"/>
</dbReference>
<dbReference type="NCBIfam" id="TIGR02017">
    <property type="entry name" value="hutG_amidohyd"/>
    <property type="match status" value="1"/>
</dbReference>
<dbReference type="Gene3D" id="3.40.630.40">
    <property type="entry name" value="Zn-dependent exopeptidases"/>
    <property type="match status" value="1"/>
</dbReference>
<dbReference type="Pfam" id="PF05013">
    <property type="entry name" value="FGase"/>
    <property type="match status" value="1"/>
</dbReference>
<dbReference type="Proteomes" id="UP000198263">
    <property type="component" value="Unassembled WGS sequence"/>
</dbReference>
<evidence type="ECO:0000313" key="1">
    <source>
        <dbReference type="EMBL" id="SAL26307.1"/>
    </source>
</evidence>
<dbReference type="RefSeq" id="WP_040052061.1">
    <property type="nucleotide sequence ID" value="NZ_FCNV02000003.1"/>
</dbReference>
<evidence type="ECO:0000313" key="2">
    <source>
        <dbReference type="Proteomes" id="UP000198263"/>
    </source>
</evidence>
<name>A0A658QVN3_9BURK</name>
<proteinExistence type="predicted"/>
<keyword evidence="2" id="KW-1185">Reference proteome</keyword>